<proteinExistence type="predicted"/>
<evidence type="ECO:0000259" key="16">
    <source>
        <dbReference type="PROSITE" id="PS50109"/>
    </source>
</evidence>
<dbReference type="GO" id="GO:0005886">
    <property type="term" value="C:plasma membrane"/>
    <property type="evidence" value="ECO:0007669"/>
    <property type="project" value="UniProtKB-SubCell"/>
</dbReference>
<dbReference type="EMBL" id="UOGC01000106">
    <property type="protein sequence ID" value="VAX20536.1"/>
    <property type="molecule type" value="Genomic_DNA"/>
</dbReference>
<protein>
    <recommendedName>
        <fullName evidence="3">histidine kinase</fullName>
        <ecNumber evidence="3">2.7.13.3</ecNumber>
    </recommendedName>
</protein>
<evidence type="ECO:0000256" key="12">
    <source>
        <dbReference type="ARBA" id="ARBA00023012"/>
    </source>
</evidence>
<evidence type="ECO:0000256" key="4">
    <source>
        <dbReference type="ARBA" id="ARBA00022475"/>
    </source>
</evidence>
<evidence type="ECO:0000313" key="19">
    <source>
        <dbReference type="EMBL" id="VAX20536.1"/>
    </source>
</evidence>
<dbReference type="InterPro" id="IPR013767">
    <property type="entry name" value="PAS_fold"/>
</dbReference>
<keyword evidence="7 15" id="KW-0812">Transmembrane</keyword>
<evidence type="ECO:0000256" key="5">
    <source>
        <dbReference type="ARBA" id="ARBA00022553"/>
    </source>
</evidence>
<dbReference type="InterPro" id="IPR031967">
    <property type="entry name" value="PhoR_single_Cache-like_dom"/>
</dbReference>
<dbReference type="Pfam" id="PF00989">
    <property type="entry name" value="PAS"/>
    <property type="match status" value="1"/>
</dbReference>
<keyword evidence="9" id="KW-0418">Kinase</keyword>
<dbReference type="PROSITE" id="PS50885">
    <property type="entry name" value="HAMP"/>
    <property type="match status" value="1"/>
</dbReference>
<dbReference type="Gene3D" id="1.10.287.130">
    <property type="match status" value="1"/>
</dbReference>
<dbReference type="SMART" id="SM00304">
    <property type="entry name" value="HAMP"/>
    <property type="match status" value="1"/>
</dbReference>
<organism evidence="19">
    <name type="scientific">hydrothermal vent metagenome</name>
    <dbReference type="NCBI Taxonomy" id="652676"/>
    <lineage>
        <taxon>unclassified sequences</taxon>
        <taxon>metagenomes</taxon>
        <taxon>ecological metagenomes</taxon>
    </lineage>
</organism>
<evidence type="ECO:0000256" key="2">
    <source>
        <dbReference type="ARBA" id="ARBA00004651"/>
    </source>
</evidence>
<dbReference type="SUPFAM" id="SSF158472">
    <property type="entry name" value="HAMP domain-like"/>
    <property type="match status" value="1"/>
</dbReference>
<keyword evidence="5" id="KW-0597">Phosphoprotein</keyword>
<dbReference type="SUPFAM" id="SSF55874">
    <property type="entry name" value="ATPase domain of HSP90 chaperone/DNA topoisomerase II/histidine kinase"/>
    <property type="match status" value="1"/>
</dbReference>
<evidence type="ECO:0000256" key="13">
    <source>
        <dbReference type="ARBA" id="ARBA00023136"/>
    </source>
</evidence>
<dbReference type="AlphaFoldDB" id="A0A3B1BQE0"/>
<comment type="catalytic activity">
    <reaction evidence="1">
        <text>ATP + protein L-histidine = ADP + protein N-phospho-L-histidine.</text>
        <dbReference type="EC" id="2.7.13.3"/>
    </reaction>
</comment>
<dbReference type="PANTHER" id="PTHR45453:SF1">
    <property type="entry name" value="PHOSPHATE REGULON SENSOR PROTEIN PHOR"/>
    <property type="match status" value="1"/>
</dbReference>
<keyword evidence="13 15" id="KW-0472">Membrane</keyword>
<dbReference type="PANTHER" id="PTHR45453">
    <property type="entry name" value="PHOSPHATE REGULON SENSOR PROTEIN PHOR"/>
    <property type="match status" value="1"/>
</dbReference>
<gene>
    <name evidence="19" type="ORF">MNBD_NITROSPINAE01-1864</name>
</gene>
<feature type="transmembrane region" description="Helical" evidence="15">
    <location>
        <begin position="107"/>
        <end position="129"/>
    </location>
</feature>
<dbReference type="CDD" id="cd00130">
    <property type="entry name" value="PAS"/>
    <property type="match status" value="1"/>
</dbReference>
<dbReference type="SUPFAM" id="SSF103190">
    <property type="entry name" value="Sensory domain-like"/>
    <property type="match status" value="1"/>
</dbReference>
<dbReference type="Pfam" id="PF00512">
    <property type="entry name" value="HisKA"/>
    <property type="match status" value="1"/>
</dbReference>
<feature type="non-terminal residue" evidence="19">
    <location>
        <position position="1"/>
    </location>
</feature>
<dbReference type="InterPro" id="IPR003660">
    <property type="entry name" value="HAMP_dom"/>
</dbReference>
<dbReference type="CDD" id="cd00082">
    <property type="entry name" value="HisKA"/>
    <property type="match status" value="1"/>
</dbReference>
<dbReference type="InterPro" id="IPR029151">
    <property type="entry name" value="Sensor-like_sf"/>
</dbReference>
<feature type="domain" description="PAS" evidence="17">
    <location>
        <begin position="184"/>
        <end position="229"/>
    </location>
</feature>
<dbReference type="GO" id="GO:0000155">
    <property type="term" value="F:phosphorelay sensor kinase activity"/>
    <property type="evidence" value="ECO:0007669"/>
    <property type="project" value="InterPro"/>
</dbReference>
<dbReference type="EC" id="2.7.13.3" evidence="3"/>
<evidence type="ECO:0000256" key="3">
    <source>
        <dbReference type="ARBA" id="ARBA00012438"/>
    </source>
</evidence>
<dbReference type="InterPro" id="IPR003594">
    <property type="entry name" value="HATPase_dom"/>
</dbReference>
<dbReference type="Pfam" id="PF02518">
    <property type="entry name" value="HATPase_c"/>
    <property type="match status" value="1"/>
</dbReference>
<reference evidence="19" key="1">
    <citation type="submission" date="2018-06" db="EMBL/GenBank/DDBJ databases">
        <authorList>
            <person name="Zhirakovskaya E."/>
        </authorList>
    </citation>
    <scope>NUCLEOTIDE SEQUENCE</scope>
</reference>
<dbReference type="InterPro" id="IPR003661">
    <property type="entry name" value="HisK_dim/P_dom"/>
</dbReference>
<evidence type="ECO:0000256" key="15">
    <source>
        <dbReference type="SAM" id="Phobius"/>
    </source>
</evidence>
<keyword evidence="14" id="KW-0175">Coiled coil</keyword>
<evidence type="ECO:0000256" key="10">
    <source>
        <dbReference type="ARBA" id="ARBA00022840"/>
    </source>
</evidence>
<dbReference type="CDD" id="cd00075">
    <property type="entry name" value="HATPase"/>
    <property type="match status" value="1"/>
</dbReference>
<evidence type="ECO:0000256" key="1">
    <source>
        <dbReference type="ARBA" id="ARBA00000085"/>
    </source>
</evidence>
<keyword evidence="8" id="KW-0547">Nucleotide-binding</keyword>
<dbReference type="InterPro" id="IPR036097">
    <property type="entry name" value="HisK_dim/P_sf"/>
</dbReference>
<feature type="coiled-coil region" evidence="14">
    <location>
        <begin position="237"/>
        <end position="264"/>
    </location>
</feature>
<sequence>TSGLQMQIKELGDKIGTRFTLIDKNGVVIADSREDPKLMDNHGARPEILSARSHGEGNATRYSDTIGIKMIYYALPINRDGNVSGYVRTSISLSKIDERLAGLKETVALGAGLAVIAVLVLGYFMALHFSRPIESITRVAESMALGKYDEKVAEEREDEIGKLARALNLMADNLKERIETISGEGNRLKAILAGMVEGVIAIDIDERIVHINKAACEITNTSFENSIGKPLWKVTGLQELNDILEQTITTKSRVEKEIKVFKREGSRHIQILSAPTLSLDKKISGAVIVLHDITDLYAFERVRRDFVANVSHELKTPVTAIRALVETMVDDTDMHEDDRLRFLKKIEKQSIRLATLVGDVLTLSKQESEKGLLDGTRLDLKVVVNSVIQALSTASSARDISIESELPAEHVLINGDEEAVSQAISNLANNALKYTPHGGHVAIRLKKVGPNVLIEVEDNGIGIAPEHQQRIFERFYRVDKARSRELGGTGLGLSIVKHVAISHGGGVEVESEPGRGTVFRITIPRVS</sequence>
<dbReference type="GO" id="GO:0004721">
    <property type="term" value="F:phosphoprotein phosphatase activity"/>
    <property type="evidence" value="ECO:0007669"/>
    <property type="project" value="TreeGrafter"/>
</dbReference>
<dbReference type="FunFam" id="1.10.287.130:FF:000001">
    <property type="entry name" value="Two-component sensor histidine kinase"/>
    <property type="match status" value="1"/>
</dbReference>
<dbReference type="NCBIfam" id="TIGR00229">
    <property type="entry name" value="sensory_box"/>
    <property type="match status" value="1"/>
</dbReference>
<dbReference type="SUPFAM" id="SSF47384">
    <property type="entry name" value="Homodimeric domain of signal transducing histidine kinase"/>
    <property type="match status" value="1"/>
</dbReference>
<dbReference type="InterPro" id="IPR004358">
    <property type="entry name" value="Sig_transdc_His_kin-like_C"/>
</dbReference>
<dbReference type="Gene3D" id="6.10.340.10">
    <property type="match status" value="1"/>
</dbReference>
<dbReference type="Pfam" id="PF00672">
    <property type="entry name" value="HAMP"/>
    <property type="match status" value="1"/>
</dbReference>
<dbReference type="CDD" id="cd06225">
    <property type="entry name" value="HAMP"/>
    <property type="match status" value="1"/>
</dbReference>
<evidence type="ECO:0000256" key="11">
    <source>
        <dbReference type="ARBA" id="ARBA00022989"/>
    </source>
</evidence>
<dbReference type="FunFam" id="3.30.565.10:FF:000006">
    <property type="entry name" value="Sensor histidine kinase WalK"/>
    <property type="match status" value="1"/>
</dbReference>
<keyword evidence="11 15" id="KW-1133">Transmembrane helix</keyword>
<dbReference type="InterPro" id="IPR005467">
    <property type="entry name" value="His_kinase_dom"/>
</dbReference>
<evidence type="ECO:0000256" key="9">
    <source>
        <dbReference type="ARBA" id="ARBA00022777"/>
    </source>
</evidence>
<dbReference type="Gene3D" id="3.30.450.20">
    <property type="entry name" value="PAS domain"/>
    <property type="match status" value="2"/>
</dbReference>
<dbReference type="PROSITE" id="PS50109">
    <property type="entry name" value="HIS_KIN"/>
    <property type="match status" value="1"/>
</dbReference>
<dbReference type="Gene3D" id="3.30.565.10">
    <property type="entry name" value="Histidine kinase-like ATPase, C-terminal domain"/>
    <property type="match status" value="1"/>
</dbReference>
<accession>A0A3B1BQE0</accession>
<dbReference type="SUPFAM" id="SSF55785">
    <property type="entry name" value="PYP-like sensor domain (PAS domain)"/>
    <property type="match status" value="1"/>
</dbReference>
<keyword evidence="6 19" id="KW-0808">Transferase</keyword>
<keyword evidence="10" id="KW-0067">ATP-binding</keyword>
<evidence type="ECO:0000256" key="8">
    <source>
        <dbReference type="ARBA" id="ARBA00022741"/>
    </source>
</evidence>
<dbReference type="SMART" id="SM00091">
    <property type="entry name" value="PAS"/>
    <property type="match status" value="1"/>
</dbReference>
<keyword evidence="4" id="KW-1003">Cell membrane</keyword>
<evidence type="ECO:0000259" key="18">
    <source>
        <dbReference type="PROSITE" id="PS50885"/>
    </source>
</evidence>
<dbReference type="GO" id="GO:0005524">
    <property type="term" value="F:ATP binding"/>
    <property type="evidence" value="ECO:0007669"/>
    <property type="project" value="UniProtKB-KW"/>
</dbReference>
<dbReference type="InterPro" id="IPR000014">
    <property type="entry name" value="PAS"/>
</dbReference>
<dbReference type="SMART" id="SM00387">
    <property type="entry name" value="HATPase_c"/>
    <property type="match status" value="1"/>
</dbReference>
<evidence type="ECO:0000256" key="6">
    <source>
        <dbReference type="ARBA" id="ARBA00022679"/>
    </source>
</evidence>
<dbReference type="GO" id="GO:0006355">
    <property type="term" value="P:regulation of DNA-templated transcription"/>
    <property type="evidence" value="ECO:0007669"/>
    <property type="project" value="InterPro"/>
</dbReference>
<comment type="subcellular location">
    <subcellularLocation>
        <location evidence="2">Cell membrane</location>
        <topology evidence="2">Multi-pass membrane protein</topology>
    </subcellularLocation>
</comment>
<dbReference type="PRINTS" id="PR00344">
    <property type="entry name" value="BCTRLSENSOR"/>
</dbReference>
<dbReference type="InterPro" id="IPR036890">
    <property type="entry name" value="HATPase_C_sf"/>
</dbReference>
<evidence type="ECO:0000256" key="7">
    <source>
        <dbReference type="ARBA" id="ARBA00022692"/>
    </source>
</evidence>
<dbReference type="GO" id="GO:0016036">
    <property type="term" value="P:cellular response to phosphate starvation"/>
    <property type="evidence" value="ECO:0007669"/>
    <property type="project" value="TreeGrafter"/>
</dbReference>
<keyword evidence="12" id="KW-0902">Two-component regulatory system</keyword>
<evidence type="ECO:0000259" key="17">
    <source>
        <dbReference type="PROSITE" id="PS50112"/>
    </source>
</evidence>
<dbReference type="InterPro" id="IPR035965">
    <property type="entry name" value="PAS-like_dom_sf"/>
</dbReference>
<evidence type="ECO:0000256" key="14">
    <source>
        <dbReference type="SAM" id="Coils"/>
    </source>
</evidence>
<dbReference type="PROSITE" id="PS50112">
    <property type="entry name" value="PAS"/>
    <property type="match status" value="1"/>
</dbReference>
<feature type="domain" description="Histidine kinase" evidence="16">
    <location>
        <begin position="309"/>
        <end position="527"/>
    </location>
</feature>
<feature type="domain" description="HAMP" evidence="18">
    <location>
        <begin position="127"/>
        <end position="179"/>
    </location>
</feature>
<dbReference type="SMART" id="SM00388">
    <property type="entry name" value="HisKA"/>
    <property type="match status" value="1"/>
</dbReference>
<name>A0A3B1BQE0_9ZZZZ</name>
<dbReference type="Pfam" id="PF16736">
    <property type="entry name" value="sCache_like"/>
    <property type="match status" value="1"/>
</dbReference>
<dbReference type="InterPro" id="IPR050351">
    <property type="entry name" value="BphY/WalK/GraS-like"/>
</dbReference>